<proteinExistence type="predicted"/>
<sequence length="337" mass="38087">MEALIMRTMPGLSIYERKPLFGNGTINFPHIRSPITDVLIVSSADGTVASVYNNERPVAHECILYWCVQTVKSTYDEGAYREEILHTTTNTTAADDLWVTFTVVTDFQNGTDITYTENVTVTLTESLNGKTTSFGMTNDTAYAHMMPFDDMFPAYYTAKPNETEPSLRYLTWRDGPAFNRPLDFNPWLAPNNITRHMERLATAMTNVYRSVGLTNEVVIGSAYAREVYIHVQWEWLIFPLILLILSLVFLIATIMKTSDGGTGIWKTSAMPTLIYGLPKTAQTQLDPSARWDHDNPLTRKLRVKLSPRMGWRVSGQGLLNRSPVLPLKRTQPPPGWI</sequence>
<keyword evidence="1" id="KW-0812">Transmembrane</keyword>
<evidence type="ECO:0000313" key="2">
    <source>
        <dbReference type="EMBL" id="KAF3044302.1"/>
    </source>
</evidence>
<dbReference type="AlphaFoldDB" id="A0A9P5C372"/>
<keyword evidence="1" id="KW-1133">Transmembrane helix</keyword>
<reference evidence="2" key="1">
    <citation type="submission" date="2019-04" db="EMBL/GenBank/DDBJ databases">
        <title>Sequencing of skin fungus with MAO and IRED activity.</title>
        <authorList>
            <person name="Marsaioli A.J."/>
            <person name="Bonatto J.M.C."/>
            <person name="Reis Junior O."/>
        </authorList>
    </citation>
    <scope>NUCLEOTIDE SEQUENCE</scope>
    <source>
        <strain evidence="2">28M1</strain>
    </source>
</reference>
<keyword evidence="3" id="KW-1185">Reference proteome</keyword>
<evidence type="ECO:0000256" key="1">
    <source>
        <dbReference type="SAM" id="Phobius"/>
    </source>
</evidence>
<name>A0A9P5C372_9PLEO</name>
<organism evidence="2 3">
    <name type="scientific">Didymella heteroderae</name>
    <dbReference type="NCBI Taxonomy" id="1769908"/>
    <lineage>
        <taxon>Eukaryota</taxon>
        <taxon>Fungi</taxon>
        <taxon>Dikarya</taxon>
        <taxon>Ascomycota</taxon>
        <taxon>Pezizomycotina</taxon>
        <taxon>Dothideomycetes</taxon>
        <taxon>Pleosporomycetidae</taxon>
        <taxon>Pleosporales</taxon>
        <taxon>Pleosporineae</taxon>
        <taxon>Didymellaceae</taxon>
        <taxon>Didymella</taxon>
    </lineage>
</organism>
<dbReference type="OrthoDB" id="5242705at2759"/>
<dbReference type="Proteomes" id="UP000758155">
    <property type="component" value="Unassembled WGS sequence"/>
</dbReference>
<protein>
    <submittedName>
        <fullName evidence="2">Uncharacterized protein</fullName>
    </submittedName>
</protein>
<accession>A0A9P5C372</accession>
<feature type="transmembrane region" description="Helical" evidence="1">
    <location>
        <begin position="235"/>
        <end position="255"/>
    </location>
</feature>
<comment type="caution">
    <text evidence="2">The sequence shown here is derived from an EMBL/GenBank/DDBJ whole genome shotgun (WGS) entry which is preliminary data.</text>
</comment>
<dbReference type="PANTHER" id="PTHR35394">
    <property type="entry name" value="DUF3176 DOMAIN-CONTAINING PROTEIN"/>
    <property type="match status" value="1"/>
</dbReference>
<dbReference type="EMBL" id="SWKV01000009">
    <property type="protein sequence ID" value="KAF3044302.1"/>
    <property type="molecule type" value="Genomic_DNA"/>
</dbReference>
<gene>
    <name evidence="2" type="ORF">E8E12_006699</name>
</gene>
<keyword evidence="1" id="KW-0472">Membrane</keyword>
<dbReference type="PANTHER" id="PTHR35394:SF5">
    <property type="entry name" value="DUF3176 DOMAIN-CONTAINING PROTEIN"/>
    <property type="match status" value="1"/>
</dbReference>
<evidence type="ECO:0000313" key="3">
    <source>
        <dbReference type="Proteomes" id="UP000758155"/>
    </source>
</evidence>